<dbReference type="GO" id="GO:0005975">
    <property type="term" value="P:carbohydrate metabolic process"/>
    <property type="evidence" value="ECO:0007669"/>
    <property type="project" value="InterPro"/>
</dbReference>
<evidence type="ECO:0000256" key="1">
    <source>
        <dbReference type="ARBA" id="ARBA00005336"/>
    </source>
</evidence>
<evidence type="ECO:0000313" key="7">
    <source>
        <dbReference type="Proteomes" id="UP000036932"/>
    </source>
</evidence>
<evidence type="ECO:0000259" key="4">
    <source>
        <dbReference type="Pfam" id="PF00933"/>
    </source>
</evidence>
<dbReference type="InterPro" id="IPR002772">
    <property type="entry name" value="Glyco_hydro_3_C"/>
</dbReference>
<reference evidence="7" key="1">
    <citation type="submission" date="2015-08" db="EMBL/GenBank/DDBJ databases">
        <title>Genome sequencing project for genomic taxonomy and phylogenomics of Bacillus-like bacteria.</title>
        <authorList>
            <person name="Liu B."/>
            <person name="Wang J."/>
            <person name="Zhu Y."/>
            <person name="Liu G."/>
            <person name="Chen Q."/>
            <person name="Chen Z."/>
            <person name="Lan J."/>
            <person name="Che J."/>
            <person name="Ge C."/>
            <person name="Shi H."/>
            <person name="Pan Z."/>
            <person name="Liu X."/>
        </authorList>
    </citation>
    <scope>NUCLEOTIDE SEQUENCE [LARGE SCALE GENOMIC DNA]</scope>
    <source>
        <strain evidence="7">FJAT-22460</strain>
    </source>
</reference>
<dbReference type="Gene3D" id="3.40.50.1700">
    <property type="entry name" value="Glycoside hydrolase family 3 C-terminal domain"/>
    <property type="match status" value="1"/>
</dbReference>
<dbReference type="PANTHER" id="PTHR30480:SF16">
    <property type="entry name" value="GLYCOSIDE HYDROLASE FAMILY 3 DOMAIN PROTEIN"/>
    <property type="match status" value="1"/>
</dbReference>
<proteinExistence type="inferred from homology"/>
<dbReference type="InterPro" id="IPR017853">
    <property type="entry name" value="GH"/>
</dbReference>
<dbReference type="Proteomes" id="UP000036932">
    <property type="component" value="Unassembled WGS sequence"/>
</dbReference>
<comment type="similarity">
    <text evidence="1">Belongs to the glycosyl hydrolase 3 family.</text>
</comment>
<feature type="domain" description="Glycoside hydrolase family 3 N-terminal" evidence="4">
    <location>
        <begin position="9"/>
        <end position="333"/>
    </location>
</feature>
<keyword evidence="3" id="KW-0326">Glycosidase</keyword>
<evidence type="ECO:0000259" key="5">
    <source>
        <dbReference type="Pfam" id="PF01915"/>
    </source>
</evidence>
<dbReference type="Pfam" id="PF01915">
    <property type="entry name" value="Glyco_hydro_3_C"/>
    <property type="match status" value="1"/>
</dbReference>
<dbReference type="Gene3D" id="3.20.20.300">
    <property type="entry name" value="Glycoside hydrolase, family 3, N-terminal domain"/>
    <property type="match status" value="1"/>
</dbReference>
<keyword evidence="2 6" id="KW-0378">Hydrolase</keyword>
<dbReference type="InterPro" id="IPR036962">
    <property type="entry name" value="Glyco_hydro_3_N_sf"/>
</dbReference>
<feature type="domain" description="Glycoside hydrolase family 3 C-terminal" evidence="5">
    <location>
        <begin position="369"/>
        <end position="532"/>
    </location>
</feature>
<evidence type="ECO:0000256" key="2">
    <source>
        <dbReference type="ARBA" id="ARBA00022801"/>
    </source>
</evidence>
<dbReference type="Pfam" id="PF00933">
    <property type="entry name" value="Glyco_hydro_3"/>
    <property type="match status" value="1"/>
</dbReference>
<dbReference type="AlphaFoldDB" id="A0A0M1P2U7"/>
<dbReference type="NCBIfam" id="NF003740">
    <property type="entry name" value="PRK05337.1"/>
    <property type="match status" value="1"/>
</dbReference>
<evidence type="ECO:0000313" key="6">
    <source>
        <dbReference type="EMBL" id="KOR88620.1"/>
    </source>
</evidence>
<dbReference type="SUPFAM" id="SSF51445">
    <property type="entry name" value="(Trans)glycosidases"/>
    <property type="match status" value="1"/>
</dbReference>
<dbReference type="SUPFAM" id="SSF52279">
    <property type="entry name" value="Beta-D-glucan exohydrolase, C-terminal domain"/>
    <property type="match status" value="1"/>
</dbReference>
<dbReference type="GO" id="GO:0004553">
    <property type="term" value="F:hydrolase activity, hydrolyzing O-glycosyl compounds"/>
    <property type="evidence" value="ECO:0007669"/>
    <property type="project" value="InterPro"/>
</dbReference>
<sequence length="547" mass="59131">MKWTAADLTLEQKVGQMFICGFNALTPDEHAKILIEQYQVGGVCYFRRNVKTLPQLAELSESLQELASGSQKIPLLISIDQEGGMVARIDHEGISRIPGNMALGAASSEEDSYKVAQIGARELRSLGVNMNFAPCLDVNNNSRNPVIGVRSFAEDPKVVAALGTAAIKGYQEEGVSATAKHFPGHGDTSVDSHLGRASVPHDIERLRSVELYPFTQAIKDGVDAIMTAHVSFPAIEPSDLPATLSRSVLTGLLREEMGFEGLIVTDCLEMHAISKEYGIPEGAIRAIEAGADCVLVSHRLSEQTAAITAVIEAVKSGRLSMDLIDAAVERILALKERNAKLVEDLPVYPIGEVTDETQQYLADLAGRGITLVKDEGQQLPLQPEKAIAVIWPELLQATQVDEAWSKSYTLGDALKSYGVQADDLRVGTDMSDEEVEQAVKAAEGYKQIVVATYTSESRLPAGQQKLVSKLAELQDVSLVVVATRNPYDLNDLPSIPTYLCSYENTPYYMNAVAGALIGRVTPGGQLPVSISEAYPMGWSANQDYVNN</sequence>
<name>A0A0M1P2U7_9BACL</name>
<keyword evidence="7" id="KW-1185">Reference proteome</keyword>
<evidence type="ECO:0000256" key="3">
    <source>
        <dbReference type="ARBA" id="ARBA00023295"/>
    </source>
</evidence>
<accession>A0A0M1P2U7</accession>
<dbReference type="RefSeq" id="WP_054401592.1">
    <property type="nucleotide sequence ID" value="NZ_LIUT01000001.1"/>
</dbReference>
<dbReference type="PANTHER" id="PTHR30480">
    <property type="entry name" value="BETA-HEXOSAMINIDASE-RELATED"/>
    <property type="match status" value="1"/>
</dbReference>
<dbReference type="PATRIC" id="fig|1705565.3.peg.2945"/>
<organism evidence="6 7">
    <name type="scientific">Paenibacillus solani</name>
    <dbReference type="NCBI Taxonomy" id="1705565"/>
    <lineage>
        <taxon>Bacteria</taxon>
        <taxon>Bacillati</taxon>
        <taxon>Bacillota</taxon>
        <taxon>Bacilli</taxon>
        <taxon>Bacillales</taxon>
        <taxon>Paenibacillaceae</taxon>
        <taxon>Paenibacillus</taxon>
    </lineage>
</organism>
<dbReference type="InterPro" id="IPR001764">
    <property type="entry name" value="Glyco_hydro_3_N"/>
</dbReference>
<dbReference type="EMBL" id="LIUT01000001">
    <property type="protein sequence ID" value="KOR88620.1"/>
    <property type="molecule type" value="Genomic_DNA"/>
</dbReference>
<dbReference type="GO" id="GO:0009254">
    <property type="term" value="P:peptidoglycan turnover"/>
    <property type="evidence" value="ECO:0007669"/>
    <property type="project" value="TreeGrafter"/>
</dbReference>
<dbReference type="InterPro" id="IPR036881">
    <property type="entry name" value="Glyco_hydro_3_C_sf"/>
</dbReference>
<protein>
    <submittedName>
        <fullName evidence="6">Glycoside hydrolase</fullName>
    </submittedName>
</protein>
<gene>
    <name evidence="6" type="ORF">AM231_05265</name>
</gene>
<dbReference type="OrthoDB" id="9805821at2"/>
<comment type="caution">
    <text evidence="6">The sequence shown here is derived from an EMBL/GenBank/DDBJ whole genome shotgun (WGS) entry which is preliminary data.</text>
</comment>
<dbReference type="InterPro" id="IPR050226">
    <property type="entry name" value="NagZ_Beta-hexosaminidase"/>
</dbReference>